<gene>
    <name evidence="2" type="ORF">PLOB_00033378</name>
</gene>
<evidence type="ECO:0000256" key="1">
    <source>
        <dbReference type="SAM" id="MobiDB-lite"/>
    </source>
</evidence>
<dbReference type="Proteomes" id="UP001159405">
    <property type="component" value="Unassembled WGS sequence"/>
</dbReference>
<protein>
    <submittedName>
        <fullName evidence="2">Uncharacterized protein</fullName>
    </submittedName>
</protein>
<proteinExistence type="predicted"/>
<evidence type="ECO:0000313" key="2">
    <source>
        <dbReference type="EMBL" id="CAH3185751.1"/>
    </source>
</evidence>
<name>A0ABN8S4T9_9CNID</name>
<feature type="region of interest" description="Disordered" evidence="1">
    <location>
        <begin position="139"/>
        <end position="172"/>
    </location>
</feature>
<dbReference type="EMBL" id="CALNXK010000442">
    <property type="protein sequence ID" value="CAH3185751.1"/>
    <property type="molecule type" value="Genomic_DNA"/>
</dbReference>
<feature type="region of interest" description="Disordered" evidence="1">
    <location>
        <begin position="264"/>
        <end position="298"/>
    </location>
</feature>
<organism evidence="2 3">
    <name type="scientific">Porites lobata</name>
    <dbReference type="NCBI Taxonomy" id="104759"/>
    <lineage>
        <taxon>Eukaryota</taxon>
        <taxon>Metazoa</taxon>
        <taxon>Cnidaria</taxon>
        <taxon>Anthozoa</taxon>
        <taxon>Hexacorallia</taxon>
        <taxon>Scleractinia</taxon>
        <taxon>Fungiina</taxon>
        <taxon>Poritidae</taxon>
        <taxon>Porites</taxon>
    </lineage>
</organism>
<feature type="compositionally biased region" description="Basic residues" evidence="1">
    <location>
        <begin position="151"/>
        <end position="172"/>
    </location>
</feature>
<comment type="caution">
    <text evidence="2">The sequence shown here is derived from an EMBL/GenBank/DDBJ whole genome shotgun (WGS) entry which is preliminary data.</text>
</comment>
<evidence type="ECO:0000313" key="3">
    <source>
        <dbReference type="Proteomes" id="UP001159405"/>
    </source>
</evidence>
<accession>A0ABN8S4T9</accession>
<reference evidence="2 3" key="1">
    <citation type="submission" date="2022-05" db="EMBL/GenBank/DDBJ databases">
        <authorList>
            <consortium name="Genoscope - CEA"/>
            <person name="William W."/>
        </authorList>
    </citation>
    <scope>NUCLEOTIDE SEQUENCE [LARGE SCALE GENOMIC DNA]</scope>
</reference>
<keyword evidence="3" id="KW-1185">Reference proteome</keyword>
<sequence>MKDRIESSEQSVIKLKRHMENGTCPPDLRYDAKANIFPDEDFKSDIKAIRKEAEQKFLGALTRFHNRRIDRNQAQLRKATTCNKNTLVKAGKSQSDSCNIPESLKAITANLEKRLEEVNAMLYDLKEANNKTVETYTRVVSDSGSSNKKDHGIRKRKFKNKKHTERRKKTRKDIRAMRTESNRKYIKNLSNLELTNDQINLLSRGLKFSNWEPPVQQSVTLESYLEEIKIQLAHTPITKAIPNLPLNERKAITELKNNSEINVKKADKGRGNKHSMQSIPDFLRGKHPHPHTIPQKNP</sequence>